<keyword evidence="2" id="KW-1185">Reference proteome</keyword>
<accession>A0A512AYP7</accession>
<dbReference type="OrthoDB" id="1444051at2"/>
<evidence type="ECO:0000313" key="1">
    <source>
        <dbReference type="EMBL" id="GEO04838.1"/>
    </source>
</evidence>
<name>A0A512AYP7_9BACT</name>
<sequence length="73" mass="8510">MRPALEEIKTLEAFIAGALPEENRQEIEIRLLWDQDLQQKLGLQQIAYRSLREAGRAQLRQELKSIHARLFPA</sequence>
<proteinExistence type="predicted"/>
<evidence type="ECO:0000313" key="2">
    <source>
        <dbReference type="Proteomes" id="UP000321532"/>
    </source>
</evidence>
<dbReference type="AlphaFoldDB" id="A0A512AYP7"/>
<dbReference type="RefSeq" id="WP_146898102.1">
    <property type="nucleotide sequence ID" value="NZ_BJYS01000018.1"/>
</dbReference>
<dbReference type="Proteomes" id="UP000321532">
    <property type="component" value="Unassembled WGS sequence"/>
</dbReference>
<comment type="caution">
    <text evidence="1">The sequence shown here is derived from an EMBL/GenBank/DDBJ whole genome shotgun (WGS) entry which is preliminary data.</text>
</comment>
<gene>
    <name evidence="1" type="ORF">AAE02nite_25020</name>
</gene>
<protein>
    <submittedName>
        <fullName evidence="1">Uncharacterized protein</fullName>
    </submittedName>
</protein>
<dbReference type="EMBL" id="BJYS01000018">
    <property type="protein sequence ID" value="GEO04838.1"/>
    <property type="molecule type" value="Genomic_DNA"/>
</dbReference>
<organism evidence="1 2">
    <name type="scientific">Adhaeribacter aerolatus</name>
    <dbReference type="NCBI Taxonomy" id="670289"/>
    <lineage>
        <taxon>Bacteria</taxon>
        <taxon>Pseudomonadati</taxon>
        <taxon>Bacteroidota</taxon>
        <taxon>Cytophagia</taxon>
        <taxon>Cytophagales</taxon>
        <taxon>Hymenobacteraceae</taxon>
        <taxon>Adhaeribacter</taxon>
    </lineage>
</organism>
<reference evidence="1 2" key="1">
    <citation type="submission" date="2019-07" db="EMBL/GenBank/DDBJ databases">
        <title>Whole genome shotgun sequence of Adhaeribacter aerolatus NBRC 106133.</title>
        <authorList>
            <person name="Hosoyama A."/>
            <person name="Uohara A."/>
            <person name="Ohji S."/>
            <person name="Ichikawa N."/>
        </authorList>
    </citation>
    <scope>NUCLEOTIDE SEQUENCE [LARGE SCALE GENOMIC DNA]</scope>
    <source>
        <strain evidence="1 2">NBRC 106133</strain>
    </source>
</reference>